<accession>A0A7C2K2Q6</accession>
<sequence>MDIQKPFEIELDENVAQGVYSNMVMISFSPSEFVIDFAKILPGLPKAKVQARVLMTPQHAKLLLKALEDNIKQYEAKFGEVKLFGMEQRKMGFTPEEK</sequence>
<reference evidence="1" key="1">
    <citation type="journal article" date="2020" name="mSystems">
        <title>Genome- and Community-Level Interaction Insights into Carbon Utilization and Element Cycling Functions of Hydrothermarchaeota in Hydrothermal Sediment.</title>
        <authorList>
            <person name="Zhou Z."/>
            <person name="Liu Y."/>
            <person name="Xu W."/>
            <person name="Pan J."/>
            <person name="Luo Z.H."/>
            <person name="Li M."/>
        </authorList>
    </citation>
    <scope>NUCLEOTIDE SEQUENCE [LARGE SCALE GENOMIC DNA]</scope>
    <source>
        <strain evidence="1">SpSt-34</strain>
        <strain evidence="2">SpSt-69</strain>
    </source>
</reference>
<dbReference type="EMBL" id="DTDJ01000036">
    <property type="protein sequence ID" value="HGL17769.1"/>
    <property type="molecule type" value="Genomic_DNA"/>
</dbReference>
<comment type="caution">
    <text evidence="1">The sequence shown here is derived from an EMBL/GenBank/DDBJ whole genome shotgun (WGS) entry which is preliminary data.</text>
</comment>
<proteinExistence type="predicted"/>
<organism evidence="1">
    <name type="scientific">candidate division WOR-3 bacterium</name>
    <dbReference type="NCBI Taxonomy" id="2052148"/>
    <lineage>
        <taxon>Bacteria</taxon>
        <taxon>Bacteria division WOR-3</taxon>
    </lineage>
</organism>
<dbReference type="Pfam" id="PF11950">
    <property type="entry name" value="DUF3467"/>
    <property type="match status" value="1"/>
</dbReference>
<name>A0A7C2K2Q6_UNCW3</name>
<gene>
    <name evidence="1" type="ORF">ENQ77_00945</name>
    <name evidence="2" type="ORF">ENU66_05550</name>
</gene>
<protein>
    <submittedName>
        <fullName evidence="1">DUF3467 domain-containing protein</fullName>
    </submittedName>
</protein>
<dbReference type="AlphaFoldDB" id="A0A7C2K2Q6"/>
<evidence type="ECO:0000313" key="2">
    <source>
        <dbReference type="EMBL" id="HGL17769.1"/>
    </source>
</evidence>
<dbReference type="InterPro" id="IPR021857">
    <property type="entry name" value="DUF3467"/>
</dbReference>
<evidence type="ECO:0000313" key="1">
    <source>
        <dbReference type="EMBL" id="HEN27241.1"/>
    </source>
</evidence>
<dbReference type="EMBL" id="DSOL01000025">
    <property type="protein sequence ID" value="HEN27241.1"/>
    <property type="molecule type" value="Genomic_DNA"/>
</dbReference>